<dbReference type="EMBL" id="QJTJ01000002">
    <property type="protein sequence ID" value="PYF08309.1"/>
    <property type="molecule type" value="Genomic_DNA"/>
</dbReference>
<dbReference type="Gene3D" id="3.90.1150.200">
    <property type="match status" value="1"/>
</dbReference>
<dbReference type="RefSeq" id="WP_107931972.1">
    <property type="nucleotide sequence ID" value="NZ_PYWJ01000001.1"/>
</dbReference>
<comment type="caution">
    <text evidence="2">The sequence shown here is derived from an EMBL/GenBank/DDBJ whole genome shotgun (WGS) entry which is preliminary data.</text>
</comment>
<protein>
    <recommendedName>
        <fullName evidence="1">YdhG-like domain-containing protein</fullName>
    </recommendedName>
</protein>
<dbReference type="OrthoDB" id="9811812at2"/>
<accession>A0A318U8I9</accession>
<reference evidence="2 3" key="1">
    <citation type="submission" date="2018-06" db="EMBL/GenBank/DDBJ databases">
        <title>Genomic Encyclopedia of Archaeal and Bacterial Type Strains, Phase II (KMG-II): from individual species to whole genera.</title>
        <authorList>
            <person name="Goeker M."/>
        </authorList>
    </citation>
    <scope>NUCLEOTIDE SEQUENCE [LARGE SCALE GENOMIC DNA]</scope>
    <source>
        <strain evidence="2 3">KACC 16626</strain>
    </source>
</reference>
<gene>
    <name evidence="2" type="ORF">BJ095_10274</name>
</gene>
<dbReference type="Pfam" id="PF08818">
    <property type="entry name" value="DUF1801"/>
    <property type="match status" value="1"/>
</dbReference>
<dbReference type="SUPFAM" id="SSF159888">
    <property type="entry name" value="YdhG-like"/>
    <property type="match status" value="1"/>
</dbReference>
<proteinExistence type="predicted"/>
<evidence type="ECO:0000313" key="2">
    <source>
        <dbReference type="EMBL" id="PYF08309.1"/>
    </source>
</evidence>
<sequence length="122" mass="14110">MNSEKRKVVEIDQFIENLPEEIQEITEVLRNIILDASPMLVEEYKWSMPNYSYKGLVCYLQTAKKHVKLGFHKGNLLQEGVGKEILEGTGKTMKYITLKKMEDLQSEVYTKLILAAMELNEV</sequence>
<feature type="domain" description="YdhG-like" evidence="1">
    <location>
        <begin position="23"/>
        <end position="117"/>
    </location>
</feature>
<organism evidence="2 3">
    <name type="scientific">Ureibacillus chungkukjangi</name>
    <dbReference type="NCBI Taxonomy" id="1202712"/>
    <lineage>
        <taxon>Bacteria</taxon>
        <taxon>Bacillati</taxon>
        <taxon>Bacillota</taxon>
        <taxon>Bacilli</taxon>
        <taxon>Bacillales</taxon>
        <taxon>Caryophanaceae</taxon>
        <taxon>Ureibacillus</taxon>
    </lineage>
</organism>
<keyword evidence="3" id="KW-1185">Reference proteome</keyword>
<dbReference type="Proteomes" id="UP000247416">
    <property type="component" value="Unassembled WGS sequence"/>
</dbReference>
<evidence type="ECO:0000259" key="1">
    <source>
        <dbReference type="Pfam" id="PF08818"/>
    </source>
</evidence>
<name>A0A318U8I9_9BACL</name>
<evidence type="ECO:0000313" key="3">
    <source>
        <dbReference type="Proteomes" id="UP000247416"/>
    </source>
</evidence>
<dbReference type="AlphaFoldDB" id="A0A318U8I9"/>
<dbReference type="InterPro" id="IPR014922">
    <property type="entry name" value="YdhG-like"/>
</dbReference>